<feature type="region of interest" description="Disordered" evidence="1">
    <location>
        <begin position="393"/>
        <end position="447"/>
    </location>
</feature>
<evidence type="ECO:0000256" key="1">
    <source>
        <dbReference type="SAM" id="MobiDB-lite"/>
    </source>
</evidence>
<dbReference type="InterPro" id="IPR007474">
    <property type="entry name" value="ApaG_domain"/>
</dbReference>
<keyword evidence="4" id="KW-1185">Reference proteome</keyword>
<dbReference type="GO" id="GO:0070987">
    <property type="term" value="P:error-free translesion synthesis"/>
    <property type="evidence" value="ECO:0007669"/>
    <property type="project" value="TreeGrafter"/>
</dbReference>
<evidence type="ECO:0000313" key="4">
    <source>
        <dbReference type="Proteomes" id="UP000038009"/>
    </source>
</evidence>
<dbReference type="PANTHER" id="PTHR14289">
    <property type="entry name" value="F-BOX ONLY PROTEIN 3"/>
    <property type="match status" value="1"/>
</dbReference>
<comment type="caution">
    <text evidence="3">The sequence shown here is derived from an EMBL/GenBank/DDBJ whole genome shotgun (WGS) entry which is preliminary data.</text>
</comment>
<dbReference type="Pfam" id="PF04379">
    <property type="entry name" value="DUF525"/>
    <property type="match status" value="1"/>
</dbReference>
<dbReference type="OMA" id="NDMCFAL"/>
<dbReference type="PROSITE" id="PS51087">
    <property type="entry name" value="APAG"/>
    <property type="match status" value="1"/>
</dbReference>
<dbReference type="Gene3D" id="2.60.40.1470">
    <property type="entry name" value="ApaG domain"/>
    <property type="match status" value="1"/>
</dbReference>
<sequence length="594" mass="62474">MSVARSAYRQLLRVGKTVSGHYADPNDMCFALFGLLVTRKDFMAAGYGDNFPTILRTCFLRPSIRDDPHDTVSARISAAFDTLRRLNEINASSAAFRIRELRQQMAATAAEKENAITAEATPAAKKPAGGETSRTVGAAAGAPTATPATSASSTASATPGGEGAPASASTGAAAFSPSSPSSASTGSATEAFAATASSAAYASSNSSVGSTTYRLDEGVDLIRGSVLIERSSRRRIQNFPRHCVVCEPISMVFPPYRFCVPPEPAYLLAVRNEFALYGITDVLLALSATSILNAHRRAYRHGTESTAADLTLEEGVCSAGIAQTLPASVTPRSFPTTREEFKQLTQKISTRTVTQTDVLEVEITTEYVCSNPASVSNGSVSASTSTAAAQRNKSAAEGAFTSTTPLKSGSGSSSSSSGRSSGGSRPLPRASSMSSATSGPGSPLSEDDDTKAHLFLYYVYVRNRGPQKNPHRWHAQILSHHLVVVDVAHAQGLEMGRPGVMGNFPLLPPGASHCFESGTTLSGPEGFIRGSIQVNLFNDAGEMMMLDAAIAPTRLTVEVTTAEGFTSSKSAKEELVQRTSEDALVREDNTKKND</sequence>
<feature type="domain" description="ApaG" evidence="2">
    <location>
        <begin position="427"/>
        <end position="562"/>
    </location>
</feature>
<dbReference type="SUPFAM" id="SSF110069">
    <property type="entry name" value="ApaG-like"/>
    <property type="match status" value="1"/>
</dbReference>
<feature type="region of interest" description="Disordered" evidence="1">
    <location>
        <begin position="112"/>
        <end position="186"/>
    </location>
</feature>
<protein>
    <recommendedName>
        <fullName evidence="2">ApaG domain-containing protein</fullName>
    </recommendedName>
</protein>
<feature type="region of interest" description="Disordered" evidence="1">
    <location>
        <begin position="567"/>
        <end position="594"/>
    </location>
</feature>
<feature type="compositionally biased region" description="Low complexity" evidence="1">
    <location>
        <begin position="408"/>
        <end position="443"/>
    </location>
</feature>
<reference evidence="3 4" key="1">
    <citation type="journal article" date="2015" name="PLoS Pathog.">
        <title>Leptomonas seymouri: Adaptations to the Dixenous Life Cycle Analyzed by Genome Sequencing, Transcriptome Profiling and Co-infection with Leishmania donovani.</title>
        <authorList>
            <person name="Kraeva N."/>
            <person name="Butenko A."/>
            <person name="Hlavacova J."/>
            <person name="Kostygov A."/>
            <person name="Myskova J."/>
            <person name="Grybchuk D."/>
            <person name="Lestinova T."/>
            <person name="Votypka J."/>
            <person name="Volf P."/>
            <person name="Opperdoes F."/>
            <person name="Flegontov P."/>
            <person name="Lukes J."/>
            <person name="Yurchenko V."/>
        </authorList>
    </citation>
    <scope>NUCLEOTIDE SEQUENCE [LARGE SCALE GENOMIC DNA]</scope>
    <source>
        <strain evidence="3 4">ATCC 30220</strain>
    </source>
</reference>
<dbReference type="GO" id="GO:0042645">
    <property type="term" value="C:mitochondrial nucleoid"/>
    <property type="evidence" value="ECO:0007669"/>
    <property type="project" value="TreeGrafter"/>
</dbReference>
<evidence type="ECO:0000259" key="2">
    <source>
        <dbReference type="PROSITE" id="PS51087"/>
    </source>
</evidence>
<dbReference type="VEuPathDB" id="TriTrypDB:Lsey_0211_0130"/>
<name>A0A0N1I464_LEPSE</name>
<dbReference type="EMBL" id="LJSK01000211">
    <property type="protein sequence ID" value="KPI85058.1"/>
    <property type="molecule type" value="Genomic_DNA"/>
</dbReference>
<dbReference type="InterPro" id="IPR036767">
    <property type="entry name" value="ApaG_sf"/>
</dbReference>
<dbReference type="Proteomes" id="UP000038009">
    <property type="component" value="Unassembled WGS sequence"/>
</dbReference>
<dbReference type="AlphaFoldDB" id="A0A0N1I464"/>
<dbReference type="GO" id="GO:0005634">
    <property type="term" value="C:nucleus"/>
    <property type="evidence" value="ECO:0007669"/>
    <property type="project" value="TreeGrafter"/>
</dbReference>
<dbReference type="OrthoDB" id="2305498at2759"/>
<organism evidence="3 4">
    <name type="scientific">Leptomonas seymouri</name>
    <dbReference type="NCBI Taxonomy" id="5684"/>
    <lineage>
        <taxon>Eukaryota</taxon>
        <taxon>Discoba</taxon>
        <taxon>Euglenozoa</taxon>
        <taxon>Kinetoplastea</taxon>
        <taxon>Metakinetoplastina</taxon>
        <taxon>Trypanosomatida</taxon>
        <taxon>Trypanosomatidae</taxon>
        <taxon>Leishmaniinae</taxon>
        <taxon>Leptomonas</taxon>
    </lineage>
</organism>
<feature type="compositionally biased region" description="Low complexity" evidence="1">
    <location>
        <begin position="117"/>
        <end position="186"/>
    </location>
</feature>
<gene>
    <name evidence="3" type="ORF">ABL78_5896</name>
</gene>
<evidence type="ECO:0000313" key="3">
    <source>
        <dbReference type="EMBL" id="KPI85058.1"/>
    </source>
</evidence>
<dbReference type="PANTHER" id="PTHR14289:SF16">
    <property type="entry name" value="POLYMERASE DELTA-INTERACTING PROTEIN 2"/>
    <property type="match status" value="1"/>
</dbReference>
<feature type="compositionally biased region" description="Basic and acidic residues" evidence="1">
    <location>
        <begin position="570"/>
        <end position="594"/>
    </location>
</feature>
<proteinExistence type="predicted"/>
<accession>A0A0N1I464</accession>